<feature type="transmembrane region" description="Helical" evidence="7">
    <location>
        <begin position="331"/>
        <end position="354"/>
    </location>
</feature>
<evidence type="ECO:0000313" key="10">
    <source>
        <dbReference type="Proteomes" id="UP000680588"/>
    </source>
</evidence>
<evidence type="ECO:0000259" key="8">
    <source>
        <dbReference type="PROSITE" id="PS50850"/>
    </source>
</evidence>
<feature type="transmembrane region" description="Helical" evidence="7">
    <location>
        <begin position="83"/>
        <end position="101"/>
    </location>
</feature>
<proteinExistence type="predicted"/>
<accession>A0A975S947</accession>
<dbReference type="GO" id="GO:0005886">
    <property type="term" value="C:plasma membrane"/>
    <property type="evidence" value="ECO:0007669"/>
    <property type="project" value="UniProtKB-SubCell"/>
</dbReference>
<evidence type="ECO:0000256" key="2">
    <source>
        <dbReference type="ARBA" id="ARBA00022448"/>
    </source>
</evidence>
<evidence type="ECO:0000313" key="9">
    <source>
        <dbReference type="EMBL" id="QWQ38129.1"/>
    </source>
</evidence>
<dbReference type="InterPro" id="IPR010290">
    <property type="entry name" value="TM_effector"/>
</dbReference>
<keyword evidence="6 7" id="KW-0472">Membrane</keyword>
<organism evidence="9 10">
    <name type="scientific">Arthrobacter sunyaminii</name>
    <dbReference type="NCBI Taxonomy" id="2816859"/>
    <lineage>
        <taxon>Bacteria</taxon>
        <taxon>Bacillati</taxon>
        <taxon>Actinomycetota</taxon>
        <taxon>Actinomycetes</taxon>
        <taxon>Micrococcales</taxon>
        <taxon>Micrococcaceae</taxon>
        <taxon>Arthrobacter</taxon>
    </lineage>
</organism>
<feature type="transmembrane region" description="Helical" evidence="7">
    <location>
        <begin position="149"/>
        <end position="170"/>
    </location>
</feature>
<dbReference type="InterPro" id="IPR036259">
    <property type="entry name" value="MFS_trans_sf"/>
</dbReference>
<dbReference type="SUPFAM" id="SSF103473">
    <property type="entry name" value="MFS general substrate transporter"/>
    <property type="match status" value="1"/>
</dbReference>
<feature type="transmembrane region" description="Helical" evidence="7">
    <location>
        <begin position="405"/>
        <end position="423"/>
    </location>
</feature>
<dbReference type="InterPro" id="IPR020846">
    <property type="entry name" value="MFS_dom"/>
</dbReference>
<dbReference type="Proteomes" id="UP000680588">
    <property type="component" value="Chromosome"/>
</dbReference>
<evidence type="ECO:0000256" key="3">
    <source>
        <dbReference type="ARBA" id="ARBA00022475"/>
    </source>
</evidence>
<dbReference type="PANTHER" id="PTHR23513:SF6">
    <property type="entry name" value="MAJOR FACILITATOR SUPERFAMILY ASSOCIATED DOMAIN-CONTAINING PROTEIN"/>
    <property type="match status" value="1"/>
</dbReference>
<evidence type="ECO:0000256" key="6">
    <source>
        <dbReference type="ARBA" id="ARBA00023136"/>
    </source>
</evidence>
<keyword evidence="5 7" id="KW-1133">Transmembrane helix</keyword>
<evidence type="ECO:0000256" key="1">
    <source>
        <dbReference type="ARBA" id="ARBA00004651"/>
    </source>
</evidence>
<reference evidence="9" key="1">
    <citation type="submission" date="2021-06" db="EMBL/GenBank/DDBJ databases">
        <title>Novel species in genus Arthrobacter.</title>
        <authorList>
            <person name="Zhang G."/>
        </authorList>
    </citation>
    <scope>NUCLEOTIDE SEQUENCE</scope>
    <source>
        <strain evidence="9">Zg-ZUI122</strain>
    </source>
</reference>
<dbReference type="AlphaFoldDB" id="A0A975S947"/>
<evidence type="ECO:0000256" key="4">
    <source>
        <dbReference type="ARBA" id="ARBA00022692"/>
    </source>
</evidence>
<dbReference type="Pfam" id="PF05977">
    <property type="entry name" value="MFS_3"/>
    <property type="match status" value="1"/>
</dbReference>
<keyword evidence="4 7" id="KW-0812">Transmembrane</keyword>
<dbReference type="CDD" id="cd06173">
    <property type="entry name" value="MFS_MefA_like"/>
    <property type="match status" value="1"/>
</dbReference>
<feature type="transmembrane region" description="Helical" evidence="7">
    <location>
        <begin position="55"/>
        <end position="71"/>
    </location>
</feature>
<keyword evidence="2" id="KW-0813">Transport</keyword>
<dbReference type="Gene3D" id="1.20.1250.20">
    <property type="entry name" value="MFS general substrate transporter like domains"/>
    <property type="match status" value="1"/>
</dbReference>
<feature type="transmembrane region" description="Helical" evidence="7">
    <location>
        <begin position="264"/>
        <end position="288"/>
    </location>
</feature>
<name>A0A975S947_9MICC</name>
<keyword evidence="3" id="KW-1003">Cell membrane</keyword>
<dbReference type="PROSITE" id="PS50850">
    <property type="entry name" value="MFS"/>
    <property type="match status" value="1"/>
</dbReference>
<feature type="transmembrane region" description="Helical" evidence="7">
    <location>
        <begin position="240"/>
        <end position="258"/>
    </location>
</feature>
<feature type="transmembrane region" description="Helical" evidence="7">
    <location>
        <begin position="300"/>
        <end position="319"/>
    </location>
</feature>
<evidence type="ECO:0000256" key="5">
    <source>
        <dbReference type="ARBA" id="ARBA00022989"/>
    </source>
</evidence>
<protein>
    <submittedName>
        <fullName evidence="9">MFS transporter</fullName>
    </submittedName>
</protein>
<evidence type="ECO:0000256" key="7">
    <source>
        <dbReference type="SAM" id="Phobius"/>
    </source>
</evidence>
<gene>
    <name evidence="9" type="ORF">KG104_17125</name>
</gene>
<keyword evidence="10" id="KW-1185">Reference proteome</keyword>
<dbReference type="PANTHER" id="PTHR23513">
    <property type="entry name" value="INTEGRAL MEMBRANE EFFLUX PROTEIN-RELATED"/>
    <property type="match status" value="1"/>
</dbReference>
<dbReference type="EMBL" id="CP076456">
    <property type="protein sequence ID" value="QWQ38129.1"/>
    <property type="molecule type" value="Genomic_DNA"/>
</dbReference>
<sequence>MHAKLRRNPAFVRFWLASTVSDFGTYVTTVALSVLILVTMDGTPLDQGIANASRWAPYLVFGLFAGVWIDRFPRRTAMVGADLGRGLILAVTCTVAVMGMLSVPVLAVLLFLFGTLALTGDAAYQSYLPQLVPRPLLVRANARLQQSDTVAQTAGGAVAGGLVALLWAPFALLLDAASYLFSAAVLLTMGGSAAAPSPRAAESTEEAGPKRHKLRNKIGEGLRWVYGHPQLAPLAWSTHLWFVGFSALGAVLPALVLQNLQAGAAGLGVVLACAGGGAVLGTLLSARLGQRWGTGRTVTCARLLQPFAVALLAAAALGAQDNPGLQGTGSWPAAAGAMVLVCSGQLLLGLGMGIEGPLEMGYRQAVTPDRLLARMSATMRSANRGMIVLGAPVGGYLATTRGVGPALWFSAGTLLLAGLLLALSRFRNARIEDQQQGLVT</sequence>
<dbReference type="GO" id="GO:0022857">
    <property type="term" value="F:transmembrane transporter activity"/>
    <property type="evidence" value="ECO:0007669"/>
    <property type="project" value="InterPro"/>
</dbReference>
<feature type="domain" description="Major facilitator superfamily (MFS) profile" evidence="8">
    <location>
        <begin position="230"/>
        <end position="440"/>
    </location>
</feature>
<comment type="subcellular location">
    <subcellularLocation>
        <location evidence="1">Cell membrane</location>
        <topology evidence="1">Multi-pass membrane protein</topology>
    </subcellularLocation>
</comment>
<feature type="transmembrane region" description="Helical" evidence="7">
    <location>
        <begin position="12"/>
        <end position="35"/>
    </location>
</feature>
<dbReference type="KEGG" id="asun:KG104_17125"/>